<protein>
    <submittedName>
        <fullName evidence="2">Uncharacterized protein</fullName>
    </submittedName>
</protein>
<evidence type="ECO:0000313" key="3">
    <source>
        <dbReference type="Proteomes" id="UP000593737"/>
    </source>
</evidence>
<dbReference type="Proteomes" id="UP000593737">
    <property type="component" value="Chromosome"/>
</dbReference>
<dbReference type="AlphaFoldDB" id="A0A7S8FAL3"/>
<proteinExistence type="predicted"/>
<name>A0A7S8FAL3_9BACT</name>
<evidence type="ECO:0000313" key="2">
    <source>
        <dbReference type="EMBL" id="QPD02257.1"/>
    </source>
</evidence>
<keyword evidence="1" id="KW-0812">Transmembrane</keyword>
<gene>
    <name evidence="2" type="ORF">Nkreftii_000031</name>
</gene>
<reference evidence="2 3" key="1">
    <citation type="journal article" date="2020" name="ISME J.">
        <title>Enrichment and physiological characterization of a novel comammox Nitrospira indicates ammonium inhibition of complete nitrification.</title>
        <authorList>
            <person name="Sakoula D."/>
            <person name="Koch H."/>
            <person name="Frank J."/>
            <person name="Jetten M.S.M."/>
            <person name="van Kessel M.A.H.J."/>
            <person name="Lucker S."/>
        </authorList>
    </citation>
    <scope>NUCLEOTIDE SEQUENCE [LARGE SCALE GENOMIC DNA]</scope>
    <source>
        <strain evidence="2">Comreactor17</strain>
    </source>
</reference>
<dbReference type="KEGG" id="nkf:Nkreftii_000031"/>
<evidence type="ECO:0000256" key="1">
    <source>
        <dbReference type="SAM" id="Phobius"/>
    </source>
</evidence>
<organism evidence="2 3">
    <name type="scientific">Candidatus Nitrospira kreftii</name>
    <dbReference type="NCBI Taxonomy" id="2652173"/>
    <lineage>
        <taxon>Bacteria</taxon>
        <taxon>Pseudomonadati</taxon>
        <taxon>Nitrospirota</taxon>
        <taxon>Nitrospiria</taxon>
        <taxon>Nitrospirales</taxon>
        <taxon>Nitrospiraceae</taxon>
        <taxon>Nitrospira</taxon>
    </lineage>
</organism>
<keyword evidence="1" id="KW-1133">Transmembrane helix</keyword>
<feature type="transmembrane region" description="Helical" evidence="1">
    <location>
        <begin position="12"/>
        <end position="31"/>
    </location>
</feature>
<accession>A0A7S8FAL3</accession>
<keyword evidence="1" id="KW-0472">Membrane</keyword>
<sequence>MDQAAIDAAVFWAAAMYLGGFTVGIIVRLMLHPYL</sequence>
<dbReference type="EMBL" id="CP047423">
    <property type="protein sequence ID" value="QPD02257.1"/>
    <property type="molecule type" value="Genomic_DNA"/>
</dbReference>